<dbReference type="SUPFAM" id="SSF142921">
    <property type="entry name" value="WGR domain-like"/>
    <property type="match status" value="1"/>
</dbReference>
<dbReference type="EMBL" id="CP058352">
    <property type="protein sequence ID" value="QLF72047.1"/>
    <property type="molecule type" value="Genomic_DNA"/>
</dbReference>
<protein>
    <submittedName>
        <fullName evidence="2">WGR domain-containing protein</fullName>
    </submittedName>
</protein>
<geneLocation type="plasmid" evidence="2 3">
    <name>pPRADMK78_02</name>
</geneLocation>
<dbReference type="CDD" id="cd07996">
    <property type="entry name" value="WGR_MMR_like"/>
    <property type="match status" value="1"/>
</dbReference>
<dbReference type="Pfam" id="PF05406">
    <property type="entry name" value="WGR"/>
    <property type="match status" value="1"/>
</dbReference>
<dbReference type="Proteomes" id="UP000308530">
    <property type="component" value="Plasmid pPRADMK78_02"/>
</dbReference>
<evidence type="ECO:0000313" key="3">
    <source>
        <dbReference type="Proteomes" id="UP000308530"/>
    </source>
</evidence>
<proteinExistence type="predicted"/>
<dbReference type="PROSITE" id="PS51977">
    <property type="entry name" value="WGR"/>
    <property type="match status" value="1"/>
</dbReference>
<dbReference type="SMART" id="SM00773">
    <property type="entry name" value="WGR"/>
    <property type="match status" value="1"/>
</dbReference>
<evidence type="ECO:0000259" key="1">
    <source>
        <dbReference type="PROSITE" id="PS51977"/>
    </source>
</evidence>
<keyword evidence="2" id="KW-0614">Plasmid</keyword>
<gene>
    <name evidence="2" type="ORF">FE840_020635</name>
</gene>
<evidence type="ECO:0000313" key="2">
    <source>
        <dbReference type="EMBL" id="QLF72047.1"/>
    </source>
</evidence>
<dbReference type="Gene3D" id="2.20.140.10">
    <property type="entry name" value="WGR domain"/>
    <property type="match status" value="1"/>
</dbReference>
<sequence length="84" mass="9352">MSDVYLTRIDASRNMARYYRMTVQPTLFGEWALVREWGRIGRGGQVKTITCPSESEAASSLATLSHQKTRRGYQAVALQSPVSG</sequence>
<keyword evidence="3" id="KW-1185">Reference proteome</keyword>
<dbReference type="InterPro" id="IPR036930">
    <property type="entry name" value="WGR_dom_sf"/>
</dbReference>
<name>A0ABX6QUS1_9HYPH</name>
<feature type="domain" description="WGR" evidence="1">
    <location>
        <begin position="1"/>
        <end position="84"/>
    </location>
</feature>
<accession>A0ABX6QUS1</accession>
<organism evidence="2 3">
    <name type="scientific">Peteryoungia desertarenae</name>
    <dbReference type="NCBI Taxonomy" id="1813451"/>
    <lineage>
        <taxon>Bacteria</taxon>
        <taxon>Pseudomonadati</taxon>
        <taxon>Pseudomonadota</taxon>
        <taxon>Alphaproteobacteria</taxon>
        <taxon>Hyphomicrobiales</taxon>
        <taxon>Rhizobiaceae</taxon>
        <taxon>Peteryoungia</taxon>
    </lineage>
</organism>
<dbReference type="InterPro" id="IPR008893">
    <property type="entry name" value="WGR_domain"/>
</dbReference>
<dbReference type="InterPro" id="IPR049809">
    <property type="entry name" value="YehF/YfeS-like_WGR"/>
</dbReference>
<reference evidence="2 3" key="1">
    <citation type="submission" date="2020-06" db="EMBL/GenBank/DDBJ databases">
        <title>Genome sequence of Rhizobium sp strain ADMK78.</title>
        <authorList>
            <person name="Rahi P."/>
        </authorList>
    </citation>
    <scope>NUCLEOTIDE SEQUENCE [LARGE SCALE GENOMIC DNA]</scope>
    <source>
        <strain evidence="2 3">ADMK78</strain>
        <plasmid evidence="2 3">pPRADMK78_02</plasmid>
    </source>
</reference>